<dbReference type="InterPro" id="IPR052019">
    <property type="entry name" value="F420H2_bilvrd_red/Heme_oxyg"/>
</dbReference>
<dbReference type="InterPro" id="IPR019920">
    <property type="entry name" value="F420-binding_dom_put"/>
</dbReference>
<dbReference type="Pfam" id="PF01243">
    <property type="entry name" value="PNPOx_N"/>
    <property type="match status" value="1"/>
</dbReference>
<evidence type="ECO:0000256" key="1">
    <source>
        <dbReference type="ARBA" id="ARBA00023002"/>
    </source>
</evidence>
<feature type="domain" description="Pyridoxamine 5'-phosphate oxidase N-terminal" evidence="2">
    <location>
        <begin position="7"/>
        <end position="131"/>
    </location>
</feature>
<protein>
    <submittedName>
        <fullName evidence="3">PPOX class F420-dependent oxidoreductase</fullName>
    </submittedName>
</protein>
<evidence type="ECO:0000259" key="2">
    <source>
        <dbReference type="Pfam" id="PF01243"/>
    </source>
</evidence>
<reference evidence="4" key="1">
    <citation type="submission" date="2023-07" db="EMBL/GenBank/DDBJ databases">
        <title>30 novel species of actinomycetes from the DSMZ collection.</title>
        <authorList>
            <person name="Nouioui I."/>
        </authorList>
    </citation>
    <scope>NUCLEOTIDE SEQUENCE [LARGE SCALE GENOMIC DNA]</scope>
    <source>
        <strain evidence="4">DSM 44938</strain>
    </source>
</reference>
<organism evidence="3 4">
    <name type="scientific">Streptomyces litchfieldiae</name>
    <dbReference type="NCBI Taxonomy" id="3075543"/>
    <lineage>
        <taxon>Bacteria</taxon>
        <taxon>Bacillati</taxon>
        <taxon>Actinomycetota</taxon>
        <taxon>Actinomycetes</taxon>
        <taxon>Kitasatosporales</taxon>
        <taxon>Streptomycetaceae</taxon>
        <taxon>Streptomyces</taxon>
    </lineage>
</organism>
<proteinExistence type="predicted"/>
<dbReference type="InterPro" id="IPR012349">
    <property type="entry name" value="Split_barrel_FMN-bd"/>
</dbReference>
<dbReference type="SUPFAM" id="SSF50475">
    <property type="entry name" value="FMN-binding split barrel"/>
    <property type="match status" value="1"/>
</dbReference>
<dbReference type="PANTHER" id="PTHR35176">
    <property type="entry name" value="HEME OXYGENASE HI_0854-RELATED"/>
    <property type="match status" value="1"/>
</dbReference>
<keyword evidence="4" id="KW-1185">Reference proteome</keyword>
<dbReference type="Gene3D" id="2.30.110.10">
    <property type="entry name" value="Electron Transport, Fmn-binding Protein, Chain A"/>
    <property type="match status" value="1"/>
</dbReference>
<gene>
    <name evidence="3" type="ORF">RM590_16340</name>
</gene>
<keyword evidence="1" id="KW-0560">Oxidoreductase</keyword>
<dbReference type="InterPro" id="IPR011576">
    <property type="entry name" value="Pyridox_Oxase_N"/>
</dbReference>
<dbReference type="Proteomes" id="UP001183246">
    <property type="component" value="Unassembled WGS sequence"/>
</dbReference>
<name>A0ABU2MRL5_9ACTN</name>
<sequence>MRKMTDEQRRAFVTHGTRAGKLSAVRADGSPHVTPVWFLHDRDDIVLTTEKDGVKGRNLARDGRFALCVDDDRPPCAFVTLQGHAETSENPDEMLRWGGLLGARYMGEDRTQEYAARNGGPGNLLVRAHIDKVIAFDGTAD</sequence>
<evidence type="ECO:0000313" key="3">
    <source>
        <dbReference type="EMBL" id="MDT0344175.1"/>
    </source>
</evidence>
<dbReference type="RefSeq" id="WP_311705300.1">
    <property type="nucleotide sequence ID" value="NZ_JAVREL010000008.1"/>
</dbReference>
<dbReference type="PANTHER" id="PTHR35176:SF1">
    <property type="entry name" value="F420H(2)-DEPENDENT BILIVERDIN REDUCTASE"/>
    <property type="match status" value="1"/>
</dbReference>
<dbReference type="EMBL" id="JAVREL010000008">
    <property type="protein sequence ID" value="MDT0344175.1"/>
    <property type="molecule type" value="Genomic_DNA"/>
</dbReference>
<comment type="caution">
    <text evidence="3">The sequence shown here is derived from an EMBL/GenBank/DDBJ whole genome shotgun (WGS) entry which is preliminary data.</text>
</comment>
<accession>A0ABU2MRL5</accession>
<dbReference type="NCBIfam" id="TIGR03618">
    <property type="entry name" value="Rv1155_F420"/>
    <property type="match status" value="1"/>
</dbReference>
<evidence type="ECO:0000313" key="4">
    <source>
        <dbReference type="Proteomes" id="UP001183246"/>
    </source>
</evidence>